<feature type="domain" description="C2 NT-type" evidence="2">
    <location>
        <begin position="9"/>
        <end position="185"/>
    </location>
</feature>
<evidence type="ECO:0000313" key="3">
    <source>
        <dbReference type="EMBL" id="GER44814.1"/>
    </source>
</evidence>
<dbReference type="EMBL" id="BKCP01007093">
    <property type="protein sequence ID" value="GER44814.1"/>
    <property type="molecule type" value="Genomic_DNA"/>
</dbReference>
<gene>
    <name evidence="3" type="ORF">STAS_21737</name>
</gene>
<feature type="region of interest" description="Disordered" evidence="1">
    <location>
        <begin position="198"/>
        <end position="219"/>
    </location>
</feature>
<comment type="caution">
    <text evidence="3">The sequence shown here is derived from an EMBL/GenBank/DDBJ whole genome shotgun (WGS) entry which is preliminary data.</text>
</comment>
<evidence type="ECO:0000259" key="2">
    <source>
        <dbReference type="PROSITE" id="PS51840"/>
    </source>
</evidence>
<sequence length="770" mass="86568">MVVKIMRWRPWPPLISRKYEVKLAVKRVECGDWVPEGAEKDGGALAVEIRWKGPKISLGSFRRTVKRNCTREEAVKSVEDGQNGSVLAVEWDEEFLSVCGLSGYKDNVLHPWEINFTVLHKPVNMKVQGQNQGLKNKISVVGTLNLAEYASKSGDQVTDVEIPLTVANAAIERRPMLYITLSLLELIPATQDPSESVQTSIVPLQSPPPPGETCNSPEKDEVSALKASLRKVKIFTEYVSARRAKKACLDEYTSEERRLSKSDEGEYSYPFDSDSLDESEEGGGESDVAKEVSAVRKSFSYGTLAFANYAGVSYYSNARVTNEDEDWVYYSNRRRSDVGSSREEDLVPVVNEQPPLVQSSRRSLLPWRKRKLSFRSPKAKGEPLLKKAYGEEGGDDIDFDRRQLSSDESGSFGLQKTDEDQSTNYPSASEFGDDCFAVGAWEQKEIISRDGLMKIQTEVFFASIDQRSERAAGESACTALVAVIADWLQNNPNLMPIKSQFDTLIRDGSLEWRNLCENETYRARFPDGHFDLETVLHAEKIRELCVVPEKSFVGFFHPEGIEEGSFDFLHGAMSFDNIWDEIMSLEGAECGPVFIVSWNDHFFVLKIESDACYIIDTLGERLHEGCYQAYILKFDKETSIRRLPGGDQPLEEKKPVVPDLNEPASVKEEPEPLKDENEELVCGGKECCKEYIKSFLAAIPIRELQADIKKGLKTSTPLYQRLQIEFHFTRLRERECVSPEVEELTKMPLAVDVAAMEAEVSIEGSAVLCC</sequence>
<evidence type="ECO:0000256" key="1">
    <source>
        <dbReference type="SAM" id="MobiDB-lite"/>
    </source>
</evidence>
<proteinExistence type="predicted"/>
<dbReference type="PANTHER" id="PTHR31182:SF15">
    <property type="entry name" value="F26K24.5 PROTEIN"/>
    <property type="match status" value="1"/>
</dbReference>
<feature type="compositionally biased region" description="Acidic residues" evidence="1">
    <location>
        <begin position="274"/>
        <end position="284"/>
    </location>
</feature>
<feature type="region of interest" description="Disordered" evidence="1">
    <location>
        <begin position="644"/>
        <end position="672"/>
    </location>
</feature>
<protein>
    <submittedName>
        <fullName evidence="3">F26K24.5 protein</fullName>
    </submittedName>
</protein>
<name>A0A5A7QI79_STRAF</name>
<feature type="compositionally biased region" description="Basic and acidic residues" evidence="1">
    <location>
        <begin position="254"/>
        <end position="264"/>
    </location>
</feature>
<dbReference type="InterPro" id="IPR019448">
    <property type="entry name" value="NT-C2"/>
</dbReference>
<dbReference type="PANTHER" id="PTHR31182">
    <property type="entry name" value="C2 NT-TYPE DOMAIN-CONTAINING PROTEIN"/>
    <property type="match status" value="1"/>
</dbReference>
<dbReference type="AlphaFoldDB" id="A0A5A7QI79"/>
<reference evidence="4" key="1">
    <citation type="journal article" date="2019" name="Curr. Biol.">
        <title>Genome Sequence of Striga asiatica Provides Insight into the Evolution of Plant Parasitism.</title>
        <authorList>
            <person name="Yoshida S."/>
            <person name="Kim S."/>
            <person name="Wafula E.K."/>
            <person name="Tanskanen J."/>
            <person name="Kim Y.M."/>
            <person name="Honaas L."/>
            <person name="Yang Z."/>
            <person name="Spallek T."/>
            <person name="Conn C.E."/>
            <person name="Ichihashi Y."/>
            <person name="Cheong K."/>
            <person name="Cui S."/>
            <person name="Der J.P."/>
            <person name="Gundlach H."/>
            <person name="Jiao Y."/>
            <person name="Hori C."/>
            <person name="Ishida J.K."/>
            <person name="Kasahara H."/>
            <person name="Kiba T."/>
            <person name="Kim M.S."/>
            <person name="Koo N."/>
            <person name="Laohavisit A."/>
            <person name="Lee Y.H."/>
            <person name="Lumba S."/>
            <person name="McCourt P."/>
            <person name="Mortimer J.C."/>
            <person name="Mutuku J.M."/>
            <person name="Nomura T."/>
            <person name="Sasaki-Sekimoto Y."/>
            <person name="Seto Y."/>
            <person name="Wang Y."/>
            <person name="Wakatake T."/>
            <person name="Sakakibara H."/>
            <person name="Demura T."/>
            <person name="Yamaguchi S."/>
            <person name="Yoneyama K."/>
            <person name="Manabe R.I."/>
            <person name="Nelson D.C."/>
            <person name="Schulman A.H."/>
            <person name="Timko M.P."/>
            <person name="dePamphilis C.W."/>
            <person name="Choi D."/>
            <person name="Shirasu K."/>
        </authorList>
    </citation>
    <scope>NUCLEOTIDE SEQUENCE [LARGE SCALE GENOMIC DNA]</scope>
    <source>
        <strain evidence="4">cv. UVA1</strain>
    </source>
</reference>
<evidence type="ECO:0000313" key="4">
    <source>
        <dbReference type="Proteomes" id="UP000325081"/>
    </source>
</evidence>
<feature type="region of interest" description="Disordered" evidence="1">
    <location>
        <begin position="384"/>
        <end position="426"/>
    </location>
</feature>
<feature type="region of interest" description="Disordered" evidence="1">
    <location>
        <begin position="253"/>
        <end position="288"/>
    </location>
</feature>
<organism evidence="3 4">
    <name type="scientific">Striga asiatica</name>
    <name type="common">Asiatic witchweed</name>
    <name type="synonym">Buchnera asiatica</name>
    <dbReference type="NCBI Taxonomy" id="4170"/>
    <lineage>
        <taxon>Eukaryota</taxon>
        <taxon>Viridiplantae</taxon>
        <taxon>Streptophyta</taxon>
        <taxon>Embryophyta</taxon>
        <taxon>Tracheophyta</taxon>
        <taxon>Spermatophyta</taxon>
        <taxon>Magnoliopsida</taxon>
        <taxon>eudicotyledons</taxon>
        <taxon>Gunneridae</taxon>
        <taxon>Pentapetalae</taxon>
        <taxon>asterids</taxon>
        <taxon>lamiids</taxon>
        <taxon>Lamiales</taxon>
        <taxon>Orobanchaceae</taxon>
        <taxon>Buchnereae</taxon>
        <taxon>Striga</taxon>
    </lineage>
</organism>
<accession>A0A5A7QI79</accession>
<dbReference type="PROSITE" id="PS51840">
    <property type="entry name" value="C2_NT"/>
    <property type="match status" value="1"/>
</dbReference>
<dbReference type="OrthoDB" id="733571at2759"/>
<dbReference type="Proteomes" id="UP000325081">
    <property type="component" value="Unassembled WGS sequence"/>
</dbReference>
<keyword evidence="4" id="KW-1185">Reference proteome</keyword>